<dbReference type="EMBL" id="WJBH02000346">
    <property type="protein sequence ID" value="KAI9549207.1"/>
    <property type="molecule type" value="Genomic_DNA"/>
</dbReference>
<dbReference type="EMBL" id="WJBH02000306">
    <property type="protein sequence ID" value="KAI9549395.1"/>
    <property type="molecule type" value="Genomic_DNA"/>
</dbReference>
<dbReference type="Proteomes" id="UP000820818">
    <property type="component" value="Unassembled WGS sequence"/>
</dbReference>
<gene>
    <name evidence="3" type="ORF">GHT06_006620</name>
    <name evidence="2" type="ORF">GHT06_006650</name>
    <name evidence="4" type="ORF">GHT06_007195</name>
</gene>
<keyword evidence="5" id="KW-1185">Reference proteome</keyword>
<dbReference type="AlphaFoldDB" id="A0AAD5KD82"/>
<feature type="compositionally biased region" description="Basic residues" evidence="1">
    <location>
        <begin position="21"/>
        <end position="43"/>
    </location>
</feature>
<sequence length="126" mass="13971">MHSIYCVPSAGLCRGCAIAGRRRSAAQRDPNRRHPHERVRRRTTPAACGQPHQRLGQPQHRWTICGSLWQAHRKKQRCSGIKANGCDPKAPRPPPTSSKCRWPGGQPESGPEQLSRQRMAVPDAAA</sequence>
<reference evidence="3" key="1">
    <citation type="submission" date="2022-05" db="EMBL/GenBank/DDBJ databases">
        <title>A multi-omics perspective on studying reproductive biology in Daphnia sinensis.</title>
        <authorList>
            <person name="Jia J."/>
        </authorList>
    </citation>
    <scope>NUCLEOTIDE SEQUENCE</scope>
    <source>
        <strain evidence="3">WSL</strain>
    </source>
</reference>
<dbReference type="EMBL" id="WJBH02000309">
    <property type="protein sequence ID" value="KAI9549321.1"/>
    <property type="molecule type" value="Genomic_DNA"/>
</dbReference>
<evidence type="ECO:0000313" key="4">
    <source>
        <dbReference type="EMBL" id="KAI9549395.1"/>
    </source>
</evidence>
<protein>
    <submittedName>
        <fullName evidence="3">Uncharacterized protein</fullName>
    </submittedName>
</protein>
<evidence type="ECO:0000256" key="1">
    <source>
        <dbReference type="SAM" id="MobiDB-lite"/>
    </source>
</evidence>
<evidence type="ECO:0000313" key="2">
    <source>
        <dbReference type="EMBL" id="KAI9549207.1"/>
    </source>
</evidence>
<evidence type="ECO:0000313" key="3">
    <source>
        <dbReference type="EMBL" id="KAI9549321.1"/>
    </source>
</evidence>
<evidence type="ECO:0000313" key="5">
    <source>
        <dbReference type="Proteomes" id="UP000820818"/>
    </source>
</evidence>
<name>A0AAD5KD82_9CRUS</name>
<proteinExistence type="predicted"/>
<accession>A0AAD5KD82</accession>
<feature type="region of interest" description="Disordered" evidence="1">
    <location>
        <begin position="21"/>
        <end position="56"/>
    </location>
</feature>
<comment type="caution">
    <text evidence="3">The sequence shown here is derived from an EMBL/GenBank/DDBJ whole genome shotgun (WGS) entry which is preliminary data.</text>
</comment>
<organism evidence="3 5">
    <name type="scientific">Daphnia sinensis</name>
    <dbReference type="NCBI Taxonomy" id="1820382"/>
    <lineage>
        <taxon>Eukaryota</taxon>
        <taxon>Metazoa</taxon>
        <taxon>Ecdysozoa</taxon>
        <taxon>Arthropoda</taxon>
        <taxon>Crustacea</taxon>
        <taxon>Branchiopoda</taxon>
        <taxon>Diplostraca</taxon>
        <taxon>Cladocera</taxon>
        <taxon>Anomopoda</taxon>
        <taxon>Daphniidae</taxon>
        <taxon>Daphnia</taxon>
        <taxon>Daphnia similis group</taxon>
    </lineage>
</organism>
<feature type="region of interest" description="Disordered" evidence="1">
    <location>
        <begin position="79"/>
        <end position="126"/>
    </location>
</feature>